<dbReference type="SUPFAM" id="SSF51011">
    <property type="entry name" value="Glycosyl hydrolase domain"/>
    <property type="match status" value="1"/>
</dbReference>
<evidence type="ECO:0000256" key="1">
    <source>
        <dbReference type="ARBA" id="ARBA00008061"/>
    </source>
</evidence>
<reference evidence="5 6" key="1">
    <citation type="submission" date="2020-04" db="EMBL/GenBank/DDBJ databases">
        <authorList>
            <person name="De Canck E."/>
        </authorList>
    </citation>
    <scope>NUCLEOTIDE SEQUENCE [LARGE SCALE GENOMIC DNA]</scope>
    <source>
        <strain evidence="5 6">LMG 28138</strain>
    </source>
</reference>
<evidence type="ECO:0000313" key="5">
    <source>
        <dbReference type="EMBL" id="CAB3792852.1"/>
    </source>
</evidence>
<dbReference type="GO" id="GO:0004574">
    <property type="term" value="F:oligo-1,6-glucosidase activity"/>
    <property type="evidence" value="ECO:0007669"/>
    <property type="project" value="UniProtKB-EC"/>
</dbReference>
<dbReference type="AlphaFoldDB" id="A0A6S7BBR9"/>
<accession>A0A6S7BBR9</accession>
<sequence>MNDRAAATLEHASLKPAEWWRGGVIYQIYPRSFLDSNADGTGDLAGITSKLEYVASLGVDAVWLSPFFRSPMKDFGYDVSDYRDVDPIFGTLADFDDLVSRAHELGLKVLIDKVLSHTSDEHPWFRASRADRDNAKAHWYVWADAKADGSPPNNWLSIFGGSAWQWDSRRRQYYLHNFLRSQPDLNFHNPDVRRQILEEVQFWLDRGVDGLRLDTVNFYFHDLLLRDNPPKPIQKQGLDAVPLSNPYAFQQHIHDKSQPENIAFLNELRKLLDRYPATTTVGEIADDDPFGTMAEYTQGTDRLHKAYTFSLLSNDFSAAYIREIVEALEARIGGGWPCWSIGNHDVTRVMTRWGGTDSPAALAKVLMALLLSLRGSVCIYQGEELALTEADIPFELLQDPYGINFWPELKGRDGCRTPMPWKARAEHAGFSSVRPWLPIPAEHLPNAVDVQDADPGSVLNAYRKFLAWRREHRALSKGTIRFIDAPEHSLAFIREHEQQRLLCVFNLASQALSIPLDEPFELEPLKGHGFTSERRPGRIDLPAYGAFFARVLANRESVG</sequence>
<dbReference type="Gene3D" id="2.60.40.1180">
    <property type="entry name" value="Golgi alpha-mannosidase II"/>
    <property type="match status" value="1"/>
</dbReference>
<dbReference type="SUPFAM" id="SSF51445">
    <property type="entry name" value="(Trans)glycosidases"/>
    <property type="match status" value="1"/>
</dbReference>
<dbReference type="InterPro" id="IPR017853">
    <property type="entry name" value="GH"/>
</dbReference>
<evidence type="ECO:0000259" key="4">
    <source>
        <dbReference type="SMART" id="SM00642"/>
    </source>
</evidence>
<dbReference type="PANTHER" id="PTHR10357">
    <property type="entry name" value="ALPHA-AMYLASE FAMILY MEMBER"/>
    <property type="match status" value="1"/>
</dbReference>
<dbReference type="SMART" id="SM00642">
    <property type="entry name" value="Aamy"/>
    <property type="match status" value="1"/>
</dbReference>
<keyword evidence="6" id="KW-1185">Reference proteome</keyword>
<evidence type="ECO:0000256" key="2">
    <source>
        <dbReference type="ARBA" id="ARBA00022801"/>
    </source>
</evidence>
<dbReference type="PANTHER" id="PTHR10357:SF179">
    <property type="entry name" value="NEUTRAL AND BASIC AMINO ACID TRANSPORT PROTEIN RBAT"/>
    <property type="match status" value="1"/>
</dbReference>
<dbReference type="EMBL" id="CADIKM010000016">
    <property type="protein sequence ID" value="CAB3792852.1"/>
    <property type="molecule type" value="Genomic_DNA"/>
</dbReference>
<evidence type="ECO:0000313" key="6">
    <source>
        <dbReference type="Proteomes" id="UP000494115"/>
    </source>
</evidence>
<dbReference type="InterPro" id="IPR045857">
    <property type="entry name" value="O16G_dom_2"/>
</dbReference>
<dbReference type="Pfam" id="PF00128">
    <property type="entry name" value="Alpha-amylase"/>
    <property type="match status" value="1"/>
</dbReference>
<proteinExistence type="inferred from homology"/>
<dbReference type="InterPro" id="IPR006047">
    <property type="entry name" value="GH13_cat_dom"/>
</dbReference>
<dbReference type="Gene3D" id="3.90.400.10">
    <property type="entry name" value="Oligo-1,6-glucosidase, Domain 2"/>
    <property type="match status" value="1"/>
</dbReference>
<dbReference type="Proteomes" id="UP000494115">
    <property type="component" value="Unassembled WGS sequence"/>
</dbReference>
<keyword evidence="3 5" id="KW-0326">Glycosidase</keyword>
<dbReference type="Pfam" id="PF16657">
    <property type="entry name" value="Malt_amylase_C"/>
    <property type="match status" value="1"/>
</dbReference>
<protein>
    <submittedName>
        <fullName evidence="5">Oligo-1,6-glucosidase</fullName>
        <ecNumber evidence="5">3.2.1.10</ecNumber>
    </submittedName>
</protein>
<keyword evidence="2 5" id="KW-0378">Hydrolase</keyword>
<gene>
    <name evidence="5" type="primary">malL</name>
    <name evidence="5" type="ORF">LMG28138_03436</name>
</gene>
<dbReference type="RefSeq" id="WP_217478447.1">
    <property type="nucleotide sequence ID" value="NZ_CADIKM010000016.1"/>
</dbReference>
<organism evidence="5 6">
    <name type="scientific">Pararobbsia alpina</name>
    <dbReference type="NCBI Taxonomy" id="621374"/>
    <lineage>
        <taxon>Bacteria</taxon>
        <taxon>Pseudomonadati</taxon>
        <taxon>Pseudomonadota</taxon>
        <taxon>Betaproteobacteria</taxon>
        <taxon>Burkholderiales</taxon>
        <taxon>Burkholderiaceae</taxon>
        <taxon>Pararobbsia</taxon>
    </lineage>
</organism>
<dbReference type="InterPro" id="IPR032091">
    <property type="entry name" value="Malt_amylase-like_C"/>
</dbReference>
<comment type="similarity">
    <text evidence="1">Belongs to the glycosyl hydrolase 13 family.</text>
</comment>
<evidence type="ECO:0000256" key="3">
    <source>
        <dbReference type="ARBA" id="ARBA00023295"/>
    </source>
</evidence>
<name>A0A6S7BBR9_9BURK</name>
<dbReference type="InterPro" id="IPR013780">
    <property type="entry name" value="Glyco_hydro_b"/>
</dbReference>
<feature type="domain" description="Glycosyl hydrolase family 13 catalytic" evidence="4">
    <location>
        <begin position="27"/>
        <end position="416"/>
    </location>
</feature>
<dbReference type="GO" id="GO:0009313">
    <property type="term" value="P:oligosaccharide catabolic process"/>
    <property type="evidence" value="ECO:0007669"/>
    <property type="project" value="TreeGrafter"/>
</dbReference>
<dbReference type="Gene3D" id="3.20.20.80">
    <property type="entry name" value="Glycosidases"/>
    <property type="match status" value="2"/>
</dbReference>
<dbReference type="CDD" id="cd11330">
    <property type="entry name" value="AmyAc_OligoGlu"/>
    <property type="match status" value="1"/>
</dbReference>
<dbReference type="GO" id="GO:0004556">
    <property type="term" value="F:alpha-amylase activity"/>
    <property type="evidence" value="ECO:0007669"/>
    <property type="project" value="TreeGrafter"/>
</dbReference>
<dbReference type="FunFam" id="3.90.400.10:FF:000002">
    <property type="entry name" value="Sucrose isomerase"/>
    <property type="match status" value="1"/>
</dbReference>
<dbReference type="EC" id="3.2.1.10" evidence="5"/>